<proteinExistence type="predicted"/>
<evidence type="ECO:0000256" key="1">
    <source>
        <dbReference type="ARBA" id="ARBA00004167"/>
    </source>
</evidence>
<protein>
    <submittedName>
        <fullName evidence="7">Translocation/assembly module TamB domain-containing protein</fullName>
    </submittedName>
</protein>
<gene>
    <name evidence="7" type="ORF">H8N03_15385</name>
</gene>
<sequence>MKAAAASLARWTVRVLVGFGLLLALAAAVLWWWAGQEGSLEWTLRRIGGSVPLQSEGVTGSLRGGWHVDRIVWERDGLRLEAEDIRLEWQPLAMLNRTLQLQLVHVARARVVDTRPKDDEPLKEPENLRLPWRVEVESLKVGSLKYEGRTQVEASQLEAAYAFDGLRHRASVQSLQVAGGSYSGDLALLAIAPLTIDAKLRGRFTPPMPEGGRAVPLELEAKAEGPAAAVAVRAQLKAARSGSTGEAPSATVQARLTPFAKMPVPRADAELRAIDAALFWPSAPRTSLSGTLQVRPQPGNVFRLQADVRNGLAGPWDSGRLPLASLRGAAEWREGTALLESLSAQAGGGTVEGNGRWQGEGWRFEGRVDGVDPAQLHTALASLPLSGPLKLDGEGRAVGFDVALAAGRPGRKAPAVLDTLDLRDVTATGRWSGDTLRLSVLRVRTSDAQLEGEGEVAIAARAGSGRLELRAPGLQLQARGSLAETRGQGNAELQAGDLARLQRWIARWPGAGAAVRDLALRGQADAQVAWQGGWRDPTVQARATARSVGWQSPPPADSGAPPAWTVRDAVLQVQGRLRDAALDLRGQAEQGQRQVSLATRGRLGMQPGTATSWRGNVATLDVQMLDPSITPGPWRLELQRPVDWRAAGGTIEVGAGEALLRAPAMRSGAGATDAVLAWSPVRRQGGQLTTAGRLSGLPLAWLELVGGAQLGGAALSGDLVFDAQWNAQLGSTVRVDASLARVRGDVNVLAETADGGTARVTAGVREARVTASTVGDQLEFRLLWDSERAGHAEGVVRSRLVRSGDGWAWPEQAPLSGRLQANLPRIGVWSLLAPPGWRLRGSLVADVQFAGTRAQPDLSGTLRADELALRSVVDGIELRNGRVRAELAGRKVVVTEFVLHGSQQGGGDGGSLVATGEGSWTAEGPRFSVDAQLSQLRASVRSDRQLTVSGTAAARMDRSGTRVTGNLRVDRARIQVPDESPPRLGEDVVVRNAGGVAATEEERRKRPPAAEGGSRLDLRLAFDLGPDFRVSGRGLDTRLAGTVEVQGSASGTPQIVGVIQTVGGTYEAYGQRMKIDRGELRFTGPPDNPALDILAIRPNMVQKVGVQVTGRAQSPHVELYSDAGLSDAETLSYVVLGRSSAGSGAETALLQRAATALLAGRGGKGKGIAGSLGLDDLSVTPDSTSGAVVRVGKRFAENFYAAYERSLQGAMGTLYLFYDVSRKLTVRAEAGERTGLDLIWTFSFQ</sequence>
<accession>A0A923MSF4</accession>
<keyword evidence="2 5" id="KW-0812">Transmembrane</keyword>
<dbReference type="Pfam" id="PF04357">
    <property type="entry name" value="TamB"/>
    <property type="match status" value="1"/>
</dbReference>
<keyword evidence="8" id="KW-1185">Reference proteome</keyword>
<dbReference type="GO" id="GO:0097347">
    <property type="term" value="C:TAM protein secretion complex"/>
    <property type="evidence" value="ECO:0007669"/>
    <property type="project" value="TreeGrafter"/>
</dbReference>
<evidence type="ECO:0000313" key="8">
    <source>
        <dbReference type="Proteomes" id="UP000608513"/>
    </source>
</evidence>
<dbReference type="RefSeq" id="WP_187077083.1">
    <property type="nucleotide sequence ID" value="NZ_JACORT010000006.1"/>
</dbReference>
<dbReference type="GO" id="GO:0005886">
    <property type="term" value="C:plasma membrane"/>
    <property type="evidence" value="ECO:0007669"/>
    <property type="project" value="InterPro"/>
</dbReference>
<comment type="subcellular location">
    <subcellularLocation>
        <location evidence="1">Membrane</location>
        <topology evidence="1">Single-pass membrane protein</topology>
    </subcellularLocation>
</comment>
<keyword evidence="4 5" id="KW-0472">Membrane</keyword>
<evidence type="ECO:0000259" key="6">
    <source>
        <dbReference type="Pfam" id="PF04357"/>
    </source>
</evidence>
<dbReference type="PANTHER" id="PTHR36985:SF1">
    <property type="entry name" value="TRANSLOCATION AND ASSEMBLY MODULE SUBUNIT TAMB"/>
    <property type="match status" value="1"/>
</dbReference>
<evidence type="ECO:0000256" key="5">
    <source>
        <dbReference type="SAM" id="Phobius"/>
    </source>
</evidence>
<feature type="domain" description="Translocation and assembly module TamB C-terminal" evidence="6">
    <location>
        <begin position="907"/>
        <end position="1244"/>
    </location>
</feature>
<comment type="caution">
    <text evidence="7">The sequence shown here is derived from an EMBL/GenBank/DDBJ whole genome shotgun (WGS) entry which is preliminary data.</text>
</comment>
<dbReference type="InterPro" id="IPR007452">
    <property type="entry name" value="TamB_C"/>
</dbReference>
<dbReference type="EMBL" id="JACORT010000006">
    <property type="protein sequence ID" value="MBC5784335.1"/>
    <property type="molecule type" value="Genomic_DNA"/>
</dbReference>
<dbReference type="Proteomes" id="UP000608513">
    <property type="component" value="Unassembled WGS sequence"/>
</dbReference>
<feature type="transmembrane region" description="Helical" evidence="5">
    <location>
        <begin position="12"/>
        <end position="34"/>
    </location>
</feature>
<evidence type="ECO:0000256" key="4">
    <source>
        <dbReference type="ARBA" id="ARBA00023136"/>
    </source>
</evidence>
<name>A0A923MSF4_9BURK</name>
<evidence type="ECO:0000256" key="2">
    <source>
        <dbReference type="ARBA" id="ARBA00022692"/>
    </source>
</evidence>
<dbReference type="PANTHER" id="PTHR36985">
    <property type="entry name" value="TRANSLOCATION AND ASSEMBLY MODULE SUBUNIT TAMB"/>
    <property type="match status" value="1"/>
</dbReference>
<evidence type="ECO:0000313" key="7">
    <source>
        <dbReference type="EMBL" id="MBC5784335.1"/>
    </source>
</evidence>
<organism evidence="7 8">
    <name type="scientific">Ramlibacter cellulosilyticus</name>
    <dbReference type="NCBI Taxonomy" id="2764187"/>
    <lineage>
        <taxon>Bacteria</taxon>
        <taxon>Pseudomonadati</taxon>
        <taxon>Pseudomonadota</taxon>
        <taxon>Betaproteobacteria</taxon>
        <taxon>Burkholderiales</taxon>
        <taxon>Comamonadaceae</taxon>
        <taxon>Ramlibacter</taxon>
    </lineage>
</organism>
<evidence type="ECO:0000256" key="3">
    <source>
        <dbReference type="ARBA" id="ARBA00022989"/>
    </source>
</evidence>
<dbReference type="AlphaFoldDB" id="A0A923MSF4"/>
<keyword evidence="3 5" id="KW-1133">Transmembrane helix</keyword>
<reference evidence="7" key="1">
    <citation type="submission" date="2020-08" db="EMBL/GenBank/DDBJ databases">
        <title>Ramlibacter sp. USB13 16S ribosomal RNA gene genome sequencing and assembly.</title>
        <authorList>
            <person name="Kang M."/>
        </authorList>
    </citation>
    <scope>NUCLEOTIDE SEQUENCE</scope>
    <source>
        <strain evidence="7">USB13</strain>
    </source>
</reference>
<dbReference type="GO" id="GO:0009306">
    <property type="term" value="P:protein secretion"/>
    <property type="evidence" value="ECO:0007669"/>
    <property type="project" value="InterPro"/>
</dbReference>